<evidence type="ECO:0000313" key="3">
    <source>
        <dbReference type="Proteomes" id="UP000735302"/>
    </source>
</evidence>
<proteinExistence type="predicted"/>
<feature type="region of interest" description="Disordered" evidence="1">
    <location>
        <begin position="96"/>
        <end position="133"/>
    </location>
</feature>
<protein>
    <submittedName>
        <fullName evidence="2">Uncharacterized protein</fullName>
    </submittedName>
</protein>
<comment type="caution">
    <text evidence="2">The sequence shown here is derived from an EMBL/GenBank/DDBJ whole genome shotgun (WGS) entry which is preliminary data.</text>
</comment>
<name>A0AAV4E2F9_9GAST</name>
<feature type="region of interest" description="Disordered" evidence="1">
    <location>
        <begin position="1"/>
        <end position="41"/>
    </location>
</feature>
<evidence type="ECO:0000256" key="1">
    <source>
        <dbReference type="SAM" id="MobiDB-lite"/>
    </source>
</evidence>
<feature type="compositionally biased region" description="Basic and acidic residues" evidence="1">
    <location>
        <begin position="1"/>
        <end position="11"/>
    </location>
</feature>
<reference evidence="2 3" key="1">
    <citation type="journal article" date="2021" name="Elife">
        <title>Chloroplast acquisition without the gene transfer in kleptoplastic sea slugs, Plakobranchus ocellatus.</title>
        <authorList>
            <person name="Maeda T."/>
            <person name="Takahashi S."/>
            <person name="Yoshida T."/>
            <person name="Shimamura S."/>
            <person name="Takaki Y."/>
            <person name="Nagai Y."/>
            <person name="Toyoda A."/>
            <person name="Suzuki Y."/>
            <person name="Arimoto A."/>
            <person name="Ishii H."/>
            <person name="Satoh N."/>
            <person name="Nishiyama T."/>
            <person name="Hasebe M."/>
            <person name="Maruyama T."/>
            <person name="Minagawa J."/>
            <person name="Obokata J."/>
            <person name="Shigenobu S."/>
        </authorList>
    </citation>
    <scope>NUCLEOTIDE SEQUENCE [LARGE SCALE GENOMIC DNA]</scope>
</reference>
<feature type="compositionally biased region" description="Basic residues" evidence="1">
    <location>
        <begin position="104"/>
        <end position="119"/>
    </location>
</feature>
<sequence length="166" mass="18162">MNCCSRVHEPKQSSGNTHGHPRAAIPTAPPPHPKCRDKRACQDKVATAIRTFKDTAHPTQPFPKRHPSEVRIGRLCLIHPLPPSGLPGYPCQVEMRKEAPPSGQRKKGKRCHRRARKKGKEGVAAGSMKASQSCVHATPGNKLRLPDENLLSSVKVVWTGIKTGII</sequence>
<evidence type="ECO:0000313" key="2">
    <source>
        <dbReference type="EMBL" id="GFO50467.1"/>
    </source>
</evidence>
<dbReference type="Proteomes" id="UP000735302">
    <property type="component" value="Unassembled WGS sequence"/>
</dbReference>
<organism evidence="2 3">
    <name type="scientific">Plakobranchus ocellatus</name>
    <dbReference type="NCBI Taxonomy" id="259542"/>
    <lineage>
        <taxon>Eukaryota</taxon>
        <taxon>Metazoa</taxon>
        <taxon>Spiralia</taxon>
        <taxon>Lophotrochozoa</taxon>
        <taxon>Mollusca</taxon>
        <taxon>Gastropoda</taxon>
        <taxon>Heterobranchia</taxon>
        <taxon>Euthyneura</taxon>
        <taxon>Panpulmonata</taxon>
        <taxon>Sacoglossa</taxon>
        <taxon>Placobranchoidea</taxon>
        <taxon>Plakobranchidae</taxon>
        <taxon>Plakobranchus</taxon>
    </lineage>
</organism>
<dbReference type="AlphaFoldDB" id="A0AAV4E2F9"/>
<keyword evidence="3" id="KW-1185">Reference proteome</keyword>
<accession>A0AAV4E2F9</accession>
<gene>
    <name evidence="2" type="ORF">PoB_007697200</name>
</gene>
<dbReference type="EMBL" id="BLXT01008612">
    <property type="protein sequence ID" value="GFO50467.1"/>
    <property type="molecule type" value="Genomic_DNA"/>
</dbReference>